<dbReference type="Proteomes" id="UP000008391">
    <property type="component" value="Segment"/>
</dbReference>
<gene>
    <name evidence="1" type="primary">66</name>
    <name evidence="1" type="ORF">THIBAULT_66</name>
</gene>
<dbReference type="GeneID" id="18566158"/>
<dbReference type="EMBL" id="JN201525">
    <property type="protein sequence ID" value="AEJ94142.1"/>
    <property type="molecule type" value="Genomic_DNA"/>
</dbReference>
<reference evidence="1 2" key="1">
    <citation type="journal article" date="2012" name="J. Virol.">
        <title>Complete Genome Sequences of 138 Mycobacteriophages.</title>
        <authorList>
            <consortium name="the Science Education Alliance Phage Hunters Advancing Genomics and Evolutionary Science Program"/>
            <consortium name="the KwaZulu-Natal Research Institute for Tuberculosis and HIV Mycobacterial Genetics Course Students"/>
            <consortium name="the Phage Hunters Integrating Research and Education Program"/>
            <person name="Hatfull G.F."/>
        </authorList>
    </citation>
    <scope>NUCLEOTIDE SEQUENCE [LARGE SCALE GENOMIC DNA]</scope>
</reference>
<name>G1FGD1_9CAUD</name>
<accession>G1FGD1</accession>
<dbReference type="RefSeq" id="YP_009018077.1">
    <property type="nucleotide sequence ID" value="NC_023738.1"/>
</dbReference>
<proteinExistence type="predicted"/>
<protein>
    <submittedName>
        <fullName evidence="1">Uncharacterized protein</fullName>
    </submittedName>
</protein>
<organism evidence="1 2">
    <name type="scientific">Mycobacterium phage Thibault</name>
    <dbReference type="NCBI Taxonomy" id="1052673"/>
    <lineage>
        <taxon>Viruses</taxon>
        <taxon>Duplodnaviria</taxon>
        <taxon>Heunggongvirae</taxon>
        <taxon>Uroviricota</taxon>
        <taxon>Caudoviricetes</taxon>
        <taxon>Omegavirus</taxon>
        <taxon>Omegavirus thibault</taxon>
    </lineage>
</organism>
<evidence type="ECO:0000313" key="1">
    <source>
        <dbReference type="EMBL" id="AEJ94142.1"/>
    </source>
</evidence>
<dbReference type="KEGG" id="vg:18566158"/>
<evidence type="ECO:0000313" key="2">
    <source>
        <dbReference type="Proteomes" id="UP000008391"/>
    </source>
</evidence>
<sequence>MRDPKMPIIWRREPSRLPYLNYESDDGRWKILHPKNATSNRWELYDSDAEEPWSGDWPTLNAAKARAAEIHRSGR</sequence>
<keyword evidence="2" id="KW-1185">Reference proteome</keyword>